<evidence type="ECO:0000313" key="3">
    <source>
        <dbReference type="EMBL" id="RRR75212.1"/>
    </source>
</evidence>
<evidence type="ECO:0000256" key="1">
    <source>
        <dbReference type="ARBA" id="ARBA00023125"/>
    </source>
</evidence>
<dbReference type="SUPFAM" id="SSF47413">
    <property type="entry name" value="lambda repressor-like DNA-binding domains"/>
    <property type="match status" value="1"/>
</dbReference>
<evidence type="ECO:0000259" key="2">
    <source>
        <dbReference type="PROSITE" id="PS50943"/>
    </source>
</evidence>
<name>A0A426U5I2_9CHLR</name>
<reference evidence="3 4" key="1">
    <citation type="submission" date="2018-12" db="EMBL/GenBank/DDBJ databases">
        <title>Genome Sequence of Candidatus Viridilinea halotolerans isolated from saline sulfide-rich spring.</title>
        <authorList>
            <person name="Grouzdev D.S."/>
            <person name="Burganskaya E.I."/>
            <person name="Krutkina M.S."/>
            <person name="Sukhacheva M.V."/>
            <person name="Gorlenko V.M."/>
        </authorList>
    </citation>
    <scope>NUCLEOTIDE SEQUENCE [LARGE SCALE GENOMIC DNA]</scope>
    <source>
        <strain evidence="3">Chok-6</strain>
    </source>
</reference>
<dbReference type="AlphaFoldDB" id="A0A426U5I2"/>
<dbReference type="GO" id="GO:0003700">
    <property type="term" value="F:DNA-binding transcription factor activity"/>
    <property type="evidence" value="ECO:0007669"/>
    <property type="project" value="TreeGrafter"/>
</dbReference>
<organism evidence="3 4">
    <name type="scientific">Candidatus Viridilinea halotolerans</name>
    <dbReference type="NCBI Taxonomy" id="2491704"/>
    <lineage>
        <taxon>Bacteria</taxon>
        <taxon>Bacillati</taxon>
        <taxon>Chloroflexota</taxon>
        <taxon>Chloroflexia</taxon>
        <taxon>Chloroflexales</taxon>
        <taxon>Chloroflexineae</taxon>
        <taxon>Oscillochloridaceae</taxon>
        <taxon>Candidatus Viridilinea</taxon>
    </lineage>
</organism>
<dbReference type="SMART" id="SM00530">
    <property type="entry name" value="HTH_XRE"/>
    <property type="match status" value="1"/>
</dbReference>
<dbReference type="GO" id="GO:0005829">
    <property type="term" value="C:cytosol"/>
    <property type="evidence" value="ECO:0007669"/>
    <property type="project" value="TreeGrafter"/>
</dbReference>
<dbReference type="PROSITE" id="PS50943">
    <property type="entry name" value="HTH_CROC1"/>
    <property type="match status" value="1"/>
</dbReference>
<protein>
    <submittedName>
        <fullName evidence="3">XRE family transcriptional regulator</fullName>
    </submittedName>
</protein>
<dbReference type="InterPro" id="IPR001387">
    <property type="entry name" value="Cro/C1-type_HTH"/>
</dbReference>
<dbReference type="CDD" id="cd00093">
    <property type="entry name" value="HTH_XRE"/>
    <property type="match status" value="1"/>
</dbReference>
<accession>A0A426U5I2</accession>
<dbReference type="PANTHER" id="PTHR46797:SF1">
    <property type="entry name" value="METHYLPHOSPHONATE SYNTHASE"/>
    <property type="match status" value="1"/>
</dbReference>
<dbReference type="Proteomes" id="UP000280307">
    <property type="component" value="Unassembled WGS sequence"/>
</dbReference>
<keyword evidence="1" id="KW-0238">DNA-binding</keyword>
<dbReference type="InterPro" id="IPR010982">
    <property type="entry name" value="Lambda_DNA-bd_dom_sf"/>
</dbReference>
<proteinExistence type="predicted"/>
<comment type="caution">
    <text evidence="3">The sequence shown here is derived from an EMBL/GenBank/DDBJ whole genome shotgun (WGS) entry which is preliminary data.</text>
</comment>
<dbReference type="EMBL" id="RSAS01000204">
    <property type="protein sequence ID" value="RRR75212.1"/>
    <property type="molecule type" value="Genomic_DNA"/>
</dbReference>
<feature type="domain" description="HTH cro/C1-type" evidence="2">
    <location>
        <begin position="38"/>
        <end position="92"/>
    </location>
</feature>
<gene>
    <name evidence="3" type="ORF">EI684_05250</name>
</gene>
<dbReference type="Pfam" id="PF01381">
    <property type="entry name" value="HTH_3"/>
    <property type="match status" value="1"/>
</dbReference>
<sequence>MPECIDMRHSACHSSLVTHHWCNPMRSYEESRTVGRRIATTRQREGLTAQMLADRLGWPRETLVNVELGRRAITLERLQGIAAALHIHPAELLFDQPERARLAVQIATDDRLASHVRFFIDSFEQGEDE</sequence>
<dbReference type="PANTHER" id="PTHR46797">
    <property type="entry name" value="HTH-TYPE TRANSCRIPTIONAL REGULATOR"/>
    <property type="match status" value="1"/>
</dbReference>
<dbReference type="Gene3D" id="1.10.260.40">
    <property type="entry name" value="lambda repressor-like DNA-binding domains"/>
    <property type="match status" value="1"/>
</dbReference>
<dbReference type="InterPro" id="IPR050807">
    <property type="entry name" value="TransReg_Diox_bact_type"/>
</dbReference>
<evidence type="ECO:0000313" key="4">
    <source>
        <dbReference type="Proteomes" id="UP000280307"/>
    </source>
</evidence>
<dbReference type="GO" id="GO:0003677">
    <property type="term" value="F:DNA binding"/>
    <property type="evidence" value="ECO:0007669"/>
    <property type="project" value="UniProtKB-KW"/>
</dbReference>